<dbReference type="AlphaFoldDB" id="A0A1J7IL54"/>
<evidence type="ECO:0000313" key="2">
    <source>
        <dbReference type="Proteomes" id="UP000188354"/>
    </source>
</evidence>
<sequence length="451" mass="48961">MKVPRSDKTLCFYADRGNWLAEYVFDDRMNEKKSNAEGHPKTEATSGAVKLAPCLLECFIERSHEKTYVSRWNWPITKGDVRSSLLYVDVIEATTIKAGPFIALLLSPRVGQAVELENYQCFSPSIPSGGILESIGLPKGCSSALPLSKGGGTLILPLSAIAMSQSWHLTYADFGGLCSTLVNSCGSDMPRGQRRIRSRSVGPTPFEAHPSPEPFALITLAQRLHTKSSLTEYSCLMTVPISTNRCFQIQFPVDISSNSSIREANCCVNESISRHKPRGRSCATPPGRYAIDGRLSSGSPLLAEINGSEGGAGFYFRAGGEPLTGTPGPANAHENPGRSSIHLTGGVDNEATFTTFSLLSLCCSYHEGLPMALYLPLSAGASFEKLQDQWLKLLLLQRFSCDLFSFRPCSCTHLKVQYLNAPSALGKGGPRLILMLSVFELKTELGRPVKL</sequence>
<name>A0A1J7IL54_LUPAN</name>
<organism evidence="1 2">
    <name type="scientific">Lupinus angustifolius</name>
    <name type="common">Narrow-leaved blue lupine</name>
    <dbReference type="NCBI Taxonomy" id="3871"/>
    <lineage>
        <taxon>Eukaryota</taxon>
        <taxon>Viridiplantae</taxon>
        <taxon>Streptophyta</taxon>
        <taxon>Embryophyta</taxon>
        <taxon>Tracheophyta</taxon>
        <taxon>Spermatophyta</taxon>
        <taxon>Magnoliopsida</taxon>
        <taxon>eudicotyledons</taxon>
        <taxon>Gunneridae</taxon>
        <taxon>Pentapetalae</taxon>
        <taxon>rosids</taxon>
        <taxon>fabids</taxon>
        <taxon>Fabales</taxon>
        <taxon>Fabaceae</taxon>
        <taxon>Papilionoideae</taxon>
        <taxon>50 kb inversion clade</taxon>
        <taxon>genistoids sensu lato</taxon>
        <taxon>core genistoids</taxon>
        <taxon>Genisteae</taxon>
        <taxon>Lupinus</taxon>
    </lineage>
</organism>
<dbReference type="EMBL" id="CM007364">
    <property type="protein sequence ID" value="OIW13491.1"/>
    <property type="molecule type" value="Genomic_DNA"/>
</dbReference>
<proteinExistence type="predicted"/>
<dbReference type="Proteomes" id="UP000188354">
    <property type="component" value="Chromosome LG04"/>
</dbReference>
<reference evidence="1 2" key="1">
    <citation type="journal article" date="2017" name="Plant Biotechnol. J.">
        <title>A comprehensive draft genome sequence for lupin (Lupinus angustifolius), an emerging health food: insights into plant-microbe interactions and legume evolution.</title>
        <authorList>
            <person name="Hane J.K."/>
            <person name="Ming Y."/>
            <person name="Kamphuis L.G."/>
            <person name="Nelson M.N."/>
            <person name="Garg G."/>
            <person name="Atkins C.A."/>
            <person name="Bayer P.E."/>
            <person name="Bravo A."/>
            <person name="Bringans S."/>
            <person name="Cannon S."/>
            <person name="Edwards D."/>
            <person name="Foley R."/>
            <person name="Gao L.L."/>
            <person name="Harrison M.J."/>
            <person name="Huang W."/>
            <person name="Hurgobin B."/>
            <person name="Li S."/>
            <person name="Liu C.W."/>
            <person name="McGrath A."/>
            <person name="Morahan G."/>
            <person name="Murray J."/>
            <person name="Weller J."/>
            <person name="Jian J."/>
            <person name="Singh K.B."/>
        </authorList>
    </citation>
    <scope>NUCLEOTIDE SEQUENCE [LARGE SCALE GENOMIC DNA]</scope>
    <source>
        <strain evidence="2">cv. Tanjil</strain>
        <tissue evidence="1">Whole plant</tissue>
    </source>
</reference>
<gene>
    <name evidence="1" type="ORF">TanjilG_01059</name>
</gene>
<keyword evidence="2" id="KW-1185">Reference proteome</keyword>
<accession>A0A1J7IL54</accession>
<protein>
    <submittedName>
        <fullName evidence="1">Uncharacterized protein</fullName>
    </submittedName>
</protein>
<dbReference type="Gramene" id="OIW13491">
    <property type="protein sequence ID" value="OIW13491"/>
    <property type="gene ID" value="TanjilG_01059"/>
</dbReference>
<evidence type="ECO:0000313" key="1">
    <source>
        <dbReference type="EMBL" id="OIW13491.1"/>
    </source>
</evidence>